<dbReference type="EMBL" id="JAQQBS010001424">
    <property type="protein sequence ID" value="KAK0158893.1"/>
    <property type="molecule type" value="Genomic_DNA"/>
</dbReference>
<dbReference type="InterPro" id="IPR032341">
    <property type="entry name" value="MITD1_C"/>
</dbReference>
<evidence type="ECO:0000313" key="2">
    <source>
        <dbReference type="EMBL" id="KAK0158893.1"/>
    </source>
</evidence>
<reference evidence="2" key="2">
    <citation type="submission" date="2023-03" db="EMBL/GenBank/DDBJ databases">
        <authorList>
            <person name="Inwood S.N."/>
            <person name="Skelly J.G."/>
            <person name="Guhlin J."/>
            <person name="Harrop T.W.R."/>
            <person name="Goldson S.G."/>
            <person name="Dearden P.K."/>
        </authorList>
    </citation>
    <scope>NUCLEOTIDE SEQUENCE</scope>
    <source>
        <strain evidence="2">Irish</strain>
        <tissue evidence="2">Whole body</tissue>
    </source>
</reference>
<sequence>MERGADSILKRAVDMDKKQQYTLASVLYQEGLQILVDSLQATKDQNEKECLRAKTKAYMLRAEKIKKIIDEAKATGDYREQTKIEAGSIGNGYASVFGRFLNHSVVHITIEDPYVRLHHQCLNLVRFCELAVQKCQKLSKVSLVTTRDPEDAKNQIMRLEELKQSLNTRSIIFEVKFSDTLHDRQITLSNGWVIKIGRGLDYFKPPEKKFILGACDLELRPCLETTVDIFHRSQLK</sequence>
<reference evidence="2" key="1">
    <citation type="journal article" date="2023" name="bioRxiv">
        <title>Scaffold-level genome assemblies of two parasitoid biocontrol wasps reveal the parthenogenesis mechanism and an associated novel virus.</title>
        <authorList>
            <person name="Inwood S."/>
            <person name="Skelly J."/>
            <person name="Guhlin J."/>
            <person name="Harrop T."/>
            <person name="Goldson S."/>
            <person name="Dearden P."/>
        </authorList>
    </citation>
    <scope>NUCLEOTIDE SEQUENCE</scope>
    <source>
        <strain evidence="2">Irish</strain>
        <tissue evidence="2">Whole body</tissue>
    </source>
</reference>
<evidence type="ECO:0000259" key="1">
    <source>
        <dbReference type="SMART" id="SM00745"/>
    </source>
</evidence>
<dbReference type="SMART" id="SM00745">
    <property type="entry name" value="MIT"/>
    <property type="match status" value="1"/>
</dbReference>
<keyword evidence="3" id="KW-1185">Reference proteome</keyword>
<dbReference type="InterPro" id="IPR052817">
    <property type="entry name" value="MIT_domain_contain_protein1"/>
</dbReference>
<dbReference type="Gene3D" id="3.30.870.30">
    <property type="entry name" value="MITD, C-terminal phospholipase D-like domain"/>
    <property type="match status" value="1"/>
</dbReference>
<dbReference type="Proteomes" id="UP001168990">
    <property type="component" value="Unassembled WGS sequence"/>
</dbReference>
<proteinExistence type="predicted"/>
<dbReference type="PANTHER" id="PTHR21222">
    <property type="entry name" value="MIT DOMAIN-CONTAINING PROTEIN 1"/>
    <property type="match status" value="1"/>
</dbReference>
<feature type="domain" description="MIT" evidence="1">
    <location>
        <begin position="1"/>
        <end position="76"/>
    </location>
</feature>
<dbReference type="AlphaFoldDB" id="A0AA39F132"/>
<dbReference type="CDD" id="cd02685">
    <property type="entry name" value="MIT_C"/>
    <property type="match status" value="1"/>
</dbReference>
<evidence type="ECO:0000313" key="3">
    <source>
        <dbReference type="Proteomes" id="UP001168990"/>
    </source>
</evidence>
<organism evidence="2 3">
    <name type="scientific">Microctonus aethiopoides</name>
    <dbReference type="NCBI Taxonomy" id="144406"/>
    <lineage>
        <taxon>Eukaryota</taxon>
        <taxon>Metazoa</taxon>
        <taxon>Ecdysozoa</taxon>
        <taxon>Arthropoda</taxon>
        <taxon>Hexapoda</taxon>
        <taxon>Insecta</taxon>
        <taxon>Pterygota</taxon>
        <taxon>Neoptera</taxon>
        <taxon>Endopterygota</taxon>
        <taxon>Hymenoptera</taxon>
        <taxon>Apocrita</taxon>
        <taxon>Ichneumonoidea</taxon>
        <taxon>Braconidae</taxon>
        <taxon>Euphorinae</taxon>
        <taxon>Microctonus</taxon>
    </lineage>
</organism>
<dbReference type="InterPro" id="IPR036181">
    <property type="entry name" value="MIT_dom_sf"/>
</dbReference>
<dbReference type="Pfam" id="PF04212">
    <property type="entry name" value="MIT"/>
    <property type="match status" value="1"/>
</dbReference>
<gene>
    <name evidence="2" type="ORF">PV328_009832</name>
</gene>
<dbReference type="PANTHER" id="PTHR21222:SF1">
    <property type="entry name" value="MIT DOMAIN-CONTAINING PROTEIN 1"/>
    <property type="match status" value="1"/>
</dbReference>
<name>A0AA39F132_9HYME</name>
<dbReference type="Gene3D" id="1.20.58.80">
    <property type="entry name" value="Phosphotransferase system, lactose/cellobiose-type IIA subunit"/>
    <property type="match status" value="1"/>
</dbReference>
<dbReference type="InterPro" id="IPR038113">
    <property type="entry name" value="MITD1_C_sf"/>
</dbReference>
<protein>
    <recommendedName>
        <fullName evidence="1">MIT domain-containing protein</fullName>
    </recommendedName>
</protein>
<dbReference type="SUPFAM" id="SSF116846">
    <property type="entry name" value="MIT domain"/>
    <property type="match status" value="1"/>
</dbReference>
<dbReference type="Pfam" id="PF16565">
    <property type="entry name" value="MIT_C"/>
    <property type="match status" value="1"/>
</dbReference>
<dbReference type="InterPro" id="IPR007330">
    <property type="entry name" value="MIT_dom"/>
</dbReference>
<comment type="caution">
    <text evidence="2">The sequence shown here is derived from an EMBL/GenBank/DDBJ whole genome shotgun (WGS) entry which is preliminary data.</text>
</comment>
<accession>A0AA39F132</accession>